<dbReference type="PANTHER" id="PTHR30204:SF69">
    <property type="entry name" value="MERR-FAMILY TRANSCRIPTIONAL REGULATOR"/>
    <property type="match status" value="1"/>
</dbReference>
<dbReference type="PANTHER" id="PTHR30204">
    <property type="entry name" value="REDOX-CYCLING DRUG-SENSING TRANSCRIPTIONAL ACTIVATOR SOXR"/>
    <property type="match status" value="1"/>
</dbReference>
<dbReference type="PROSITE" id="PS00552">
    <property type="entry name" value="HTH_MERR_1"/>
    <property type="match status" value="1"/>
</dbReference>
<feature type="domain" description="HTH merR-type" evidence="5">
    <location>
        <begin position="18"/>
        <end position="88"/>
    </location>
</feature>
<dbReference type="SMART" id="SM00422">
    <property type="entry name" value="HTH_MERR"/>
    <property type="match status" value="1"/>
</dbReference>
<proteinExistence type="predicted"/>
<dbReference type="GO" id="GO:0003700">
    <property type="term" value="F:DNA-binding transcription factor activity"/>
    <property type="evidence" value="ECO:0007669"/>
    <property type="project" value="InterPro"/>
</dbReference>
<keyword evidence="3" id="KW-0238">DNA-binding</keyword>
<dbReference type="SUPFAM" id="SSF46955">
    <property type="entry name" value="Putative DNA-binding domain"/>
    <property type="match status" value="1"/>
</dbReference>
<comment type="caution">
    <text evidence="6">The sequence shown here is derived from an EMBL/GenBank/DDBJ whole genome shotgun (WGS) entry which is preliminary data.</text>
</comment>
<evidence type="ECO:0000259" key="5">
    <source>
        <dbReference type="PROSITE" id="PS50937"/>
    </source>
</evidence>
<dbReference type="Pfam" id="PF13411">
    <property type="entry name" value="MerR_1"/>
    <property type="match status" value="1"/>
</dbReference>
<keyword evidence="1" id="KW-0678">Repressor</keyword>
<dbReference type="CDD" id="cd01105">
    <property type="entry name" value="HTH_GlnR-like"/>
    <property type="match status" value="1"/>
</dbReference>
<dbReference type="InterPro" id="IPR047057">
    <property type="entry name" value="MerR_fam"/>
</dbReference>
<evidence type="ECO:0000313" key="6">
    <source>
        <dbReference type="EMBL" id="HIW71946.1"/>
    </source>
</evidence>
<evidence type="ECO:0000256" key="1">
    <source>
        <dbReference type="ARBA" id="ARBA00022491"/>
    </source>
</evidence>
<dbReference type="InterPro" id="IPR009061">
    <property type="entry name" value="DNA-bd_dom_put_sf"/>
</dbReference>
<dbReference type="AlphaFoldDB" id="A0A9D1QTZ9"/>
<evidence type="ECO:0000256" key="4">
    <source>
        <dbReference type="ARBA" id="ARBA00023163"/>
    </source>
</evidence>
<dbReference type="Gene3D" id="1.10.1660.10">
    <property type="match status" value="1"/>
</dbReference>
<accession>A0A9D1QTZ9</accession>
<sequence length="156" mass="17667">MAQFTDEMRHVFDVHRLVFRIGEISSMTGVSARQLRYWEKKGLISSREREDGQQARVYTFKTFVLVSMMKYFMDSGYTLAAAAKQASLRQSNVKLLHRFIDQGMRGFAEVDGQLAINLGAFDADQTLMALLPDDGPVTYRLLPNAEAIKVTRDLPA</sequence>
<gene>
    <name evidence="6" type="ORF">H9875_04885</name>
</gene>
<evidence type="ECO:0000313" key="7">
    <source>
        <dbReference type="Proteomes" id="UP000886822"/>
    </source>
</evidence>
<name>A0A9D1QTZ9_9LACO</name>
<evidence type="ECO:0000256" key="2">
    <source>
        <dbReference type="ARBA" id="ARBA00023015"/>
    </source>
</evidence>
<dbReference type="InterPro" id="IPR000551">
    <property type="entry name" value="MerR-type_HTH_dom"/>
</dbReference>
<dbReference type="Proteomes" id="UP000886822">
    <property type="component" value="Unassembled WGS sequence"/>
</dbReference>
<reference evidence="6" key="2">
    <citation type="submission" date="2021-04" db="EMBL/GenBank/DDBJ databases">
        <authorList>
            <person name="Gilroy R."/>
        </authorList>
    </citation>
    <scope>NUCLEOTIDE SEQUENCE</scope>
    <source>
        <strain evidence="6">CHK173-259</strain>
    </source>
</reference>
<evidence type="ECO:0000256" key="3">
    <source>
        <dbReference type="ARBA" id="ARBA00023125"/>
    </source>
</evidence>
<dbReference type="PROSITE" id="PS50937">
    <property type="entry name" value="HTH_MERR_2"/>
    <property type="match status" value="1"/>
</dbReference>
<reference evidence="6" key="1">
    <citation type="journal article" date="2021" name="PeerJ">
        <title>Extensive microbial diversity within the chicken gut microbiome revealed by metagenomics and culture.</title>
        <authorList>
            <person name="Gilroy R."/>
            <person name="Ravi A."/>
            <person name="Getino M."/>
            <person name="Pursley I."/>
            <person name="Horton D.L."/>
            <person name="Alikhan N.F."/>
            <person name="Baker D."/>
            <person name="Gharbi K."/>
            <person name="Hall N."/>
            <person name="Watson M."/>
            <person name="Adriaenssens E.M."/>
            <person name="Foster-Nyarko E."/>
            <person name="Jarju S."/>
            <person name="Secka A."/>
            <person name="Antonio M."/>
            <person name="Oren A."/>
            <person name="Chaudhuri R.R."/>
            <person name="La Ragione R."/>
            <person name="Hildebrand F."/>
            <person name="Pallen M.J."/>
        </authorList>
    </citation>
    <scope>NUCLEOTIDE SEQUENCE</scope>
    <source>
        <strain evidence="6">CHK173-259</strain>
    </source>
</reference>
<dbReference type="EMBL" id="DXGJ01000036">
    <property type="protein sequence ID" value="HIW71946.1"/>
    <property type="molecule type" value="Genomic_DNA"/>
</dbReference>
<keyword evidence="2" id="KW-0805">Transcription regulation</keyword>
<keyword evidence="4" id="KW-0804">Transcription</keyword>
<dbReference type="GO" id="GO:0003677">
    <property type="term" value="F:DNA binding"/>
    <property type="evidence" value="ECO:0007669"/>
    <property type="project" value="UniProtKB-KW"/>
</dbReference>
<protein>
    <submittedName>
        <fullName evidence="6">MerR family transcriptional regulator</fullName>
    </submittedName>
</protein>
<organism evidence="6 7">
    <name type="scientific">Candidatus Levilactobacillus faecigallinarum</name>
    <dbReference type="NCBI Taxonomy" id="2838638"/>
    <lineage>
        <taxon>Bacteria</taxon>
        <taxon>Bacillati</taxon>
        <taxon>Bacillota</taxon>
        <taxon>Bacilli</taxon>
        <taxon>Lactobacillales</taxon>
        <taxon>Lactobacillaceae</taxon>
        <taxon>Levilactobacillus</taxon>
    </lineage>
</organism>